<sequence>MPTLQPASPRTVGSDHPAAAAGTLGGLPFALRPQVQMRLQQLPQQLPPLLGQHLLQPIVRQGRGLRVGELSDQPVEGVLRGHKAVNFCGIVIAFHRGSSSRRGFEHGWHPRT</sequence>
<gene>
    <name evidence="2" type="ORF">ETD83_37070</name>
</gene>
<dbReference type="Proteomes" id="UP000309174">
    <property type="component" value="Unassembled WGS sequence"/>
</dbReference>
<comment type="caution">
    <text evidence="2">The sequence shown here is derived from an EMBL/GenBank/DDBJ whole genome shotgun (WGS) entry which is preliminary data.</text>
</comment>
<evidence type="ECO:0000313" key="2">
    <source>
        <dbReference type="EMBL" id="TMQ90068.1"/>
    </source>
</evidence>
<dbReference type="RefSeq" id="WP_138649872.1">
    <property type="nucleotide sequence ID" value="NZ_VCKW01000331.1"/>
</dbReference>
<proteinExistence type="predicted"/>
<dbReference type="EMBL" id="VCKW01000331">
    <property type="protein sequence ID" value="TMQ90068.1"/>
    <property type="molecule type" value="Genomic_DNA"/>
</dbReference>
<keyword evidence="3" id="KW-1185">Reference proteome</keyword>
<feature type="region of interest" description="Disordered" evidence="1">
    <location>
        <begin position="1"/>
        <end position="25"/>
    </location>
</feature>
<reference evidence="2 3" key="1">
    <citation type="submission" date="2019-05" db="EMBL/GenBank/DDBJ databases">
        <title>Draft genome sequence of Actinomadura sp. 14C53.</title>
        <authorList>
            <person name="Saricaoglu S."/>
            <person name="Isik K."/>
        </authorList>
    </citation>
    <scope>NUCLEOTIDE SEQUENCE [LARGE SCALE GENOMIC DNA]</scope>
    <source>
        <strain evidence="2 3">14C53</strain>
    </source>
</reference>
<accession>A0A5C4J0S6</accession>
<evidence type="ECO:0000313" key="3">
    <source>
        <dbReference type="Proteomes" id="UP000309174"/>
    </source>
</evidence>
<evidence type="ECO:0000256" key="1">
    <source>
        <dbReference type="SAM" id="MobiDB-lite"/>
    </source>
</evidence>
<dbReference type="AlphaFoldDB" id="A0A5C4J0S6"/>
<organism evidence="2 3">
    <name type="scientific">Actinomadura soli</name>
    <dbReference type="NCBI Taxonomy" id="2508997"/>
    <lineage>
        <taxon>Bacteria</taxon>
        <taxon>Bacillati</taxon>
        <taxon>Actinomycetota</taxon>
        <taxon>Actinomycetes</taxon>
        <taxon>Streptosporangiales</taxon>
        <taxon>Thermomonosporaceae</taxon>
        <taxon>Actinomadura</taxon>
    </lineage>
</organism>
<name>A0A5C4J0S6_9ACTN</name>
<protein>
    <submittedName>
        <fullName evidence="2">Uncharacterized protein</fullName>
    </submittedName>
</protein>